<dbReference type="OrthoDB" id="272077at2759"/>
<evidence type="ECO:0000313" key="3">
    <source>
        <dbReference type="Proteomes" id="UP000789508"/>
    </source>
</evidence>
<evidence type="ECO:0000256" key="1">
    <source>
        <dbReference type="ARBA" id="ARBA00038101"/>
    </source>
</evidence>
<accession>A0A9N9E6X0</accession>
<dbReference type="PANTHER" id="PTHR11102:SF160">
    <property type="entry name" value="ERAD-ASSOCIATED E3 UBIQUITIN-PROTEIN LIGASE COMPONENT HRD3"/>
    <property type="match status" value="1"/>
</dbReference>
<dbReference type="EMBL" id="CAJVPS010011740">
    <property type="protein sequence ID" value="CAG8666539.1"/>
    <property type="molecule type" value="Genomic_DNA"/>
</dbReference>
<keyword evidence="3" id="KW-1185">Reference proteome</keyword>
<dbReference type="Proteomes" id="UP000789508">
    <property type="component" value="Unassembled WGS sequence"/>
</dbReference>
<gene>
    <name evidence="2" type="ORF">ALEPTO_LOCUS10470</name>
</gene>
<sequence>MDFENQDNLFHLDIEHSHINQDYDLYDPSKNTSNDIIMLNTKDHSSGSSSVSLSSSVQSFRTETTFSFMDMTPPSASTQSLNLTFQDETSPIDQLLSIFNSGNDAYEDDEKIVEKVEHWLNETLHDPEHLFNQVYDQRDDLKYSSLLAFLYYWGIGTKVNREETFHWYLKAAESGKDFLAQNQVAWCYQMGIGTEKNLTKAFYWYKQSATNGHAGGQSNLGNCFCEGIGTPVQKNIALSWYLKSAK</sequence>
<dbReference type="InterPro" id="IPR011990">
    <property type="entry name" value="TPR-like_helical_dom_sf"/>
</dbReference>
<evidence type="ECO:0000313" key="2">
    <source>
        <dbReference type="EMBL" id="CAG8666539.1"/>
    </source>
</evidence>
<feature type="non-terminal residue" evidence="2">
    <location>
        <position position="246"/>
    </location>
</feature>
<name>A0A9N9E6X0_9GLOM</name>
<proteinExistence type="inferred from homology"/>
<dbReference type="SUPFAM" id="SSF81901">
    <property type="entry name" value="HCP-like"/>
    <property type="match status" value="1"/>
</dbReference>
<reference evidence="2" key="1">
    <citation type="submission" date="2021-06" db="EMBL/GenBank/DDBJ databases">
        <authorList>
            <person name="Kallberg Y."/>
            <person name="Tangrot J."/>
            <person name="Rosling A."/>
        </authorList>
    </citation>
    <scope>NUCLEOTIDE SEQUENCE</scope>
    <source>
        <strain evidence="2">FL130A</strain>
    </source>
</reference>
<dbReference type="InterPro" id="IPR006597">
    <property type="entry name" value="Sel1-like"/>
</dbReference>
<comment type="caution">
    <text evidence="2">The sequence shown here is derived from an EMBL/GenBank/DDBJ whole genome shotgun (WGS) entry which is preliminary data.</text>
</comment>
<comment type="similarity">
    <text evidence="1">Belongs to the sel-1 family.</text>
</comment>
<dbReference type="Pfam" id="PF08238">
    <property type="entry name" value="Sel1"/>
    <property type="match status" value="3"/>
</dbReference>
<dbReference type="PANTHER" id="PTHR11102">
    <property type="entry name" value="SEL-1-LIKE PROTEIN"/>
    <property type="match status" value="1"/>
</dbReference>
<dbReference type="AlphaFoldDB" id="A0A9N9E6X0"/>
<protein>
    <submittedName>
        <fullName evidence="2">6306_t:CDS:1</fullName>
    </submittedName>
</protein>
<dbReference type="SMART" id="SM00671">
    <property type="entry name" value="SEL1"/>
    <property type="match status" value="3"/>
</dbReference>
<dbReference type="Gene3D" id="1.25.40.10">
    <property type="entry name" value="Tetratricopeptide repeat domain"/>
    <property type="match status" value="1"/>
</dbReference>
<organism evidence="2 3">
    <name type="scientific">Ambispora leptoticha</name>
    <dbReference type="NCBI Taxonomy" id="144679"/>
    <lineage>
        <taxon>Eukaryota</taxon>
        <taxon>Fungi</taxon>
        <taxon>Fungi incertae sedis</taxon>
        <taxon>Mucoromycota</taxon>
        <taxon>Glomeromycotina</taxon>
        <taxon>Glomeromycetes</taxon>
        <taxon>Archaeosporales</taxon>
        <taxon>Ambisporaceae</taxon>
        <taxon>Ambispora</taxon>
    </lineage>
</organism>
<dbReference type="InterPro" id="IPR050767">
    <property type="entry name" value="Sel1_AlgK"/>
</dbReference>